<name>A0A9D3M125_ANGAN</name>
<dbReference type="EMBL" id="JAFIRN010000010">
    <property type="protein sequence ID" value="KAG5840631.1"/>
    <property type="molecule type" value="Genomic_DNA"/>
</dbReference>
<comment type="caution">
    <text evidence="1">The sequence shown here is derived from an EMBL/GenBank/DDBJ whole genome shotgun (WGS) entry which is preliminary data.</text>
</comment>
<proteinExistence type="predicted"/>
<dbReference type="AlphaFoldDB" id="A0A9D3M125"/>
<dbReference type="Proteomes" id="UP001044222">
    <property type="component" value="Chromosome 10"/>
</dbReference>
<sequence>MWLLRFWDSFHEGDLQGFTVTFQSQARFQETFSNKSLTPRLELQGGDYQPFSIRFPKIWRKVSVCACVCVCVWVCVCVKGCEGCISSTCCKQECFLGYSFQVSFFYGGKVIHLKKEVHLKIRF</sequence>
<evidence type="ECO:0000313" key="1">
    <source>
        <dbReference type="EMBL" id="KAG5840631.1"/>
    </source>
</evidence>
<organism evidence="1 2">
    <name type="scientific">Anguilla anguilla</name>
    <name type="common">European freshwater eel</name>
    <name type="synonym">Muraena anguilla</name>
    <dbReference type="NCBI Taxonomy" id="7936"/>
    <lineage>
        <taxon>Eukaryota</taxon>
        <taxon>Metazoa</taxon>
        <taxon>Chordata</taxon>
        <taxon>Craniata</taxon>
        <taxon>Vertebrata</taxon>
        <taxon>Euteleostomi</taxon>
        <taxon>Actinopterygii</taxon>
        <taxon>Neopterygii</taxon>
        <taxon>Teleostei</taxon>
        <taxon>Anguilliformes</taxon>
        <taxon>Anguillidae</taxon>
        <taxon>Anguilla</taxon>
    </lineage>
</organism>
<accession>A0A9D3M125</accession>
<keyword evidence="2" id="KW-1185">Reference proteome</keyword>
<protein>
    <submittedName>
        <fullName evidence="1">Uncharacterized protein</fullName>
    </submittedName>
</protein>
<gene>
    <name evidence="1" type="ORF">ANANG_G00190790</name>
</gene>
<evidence type="ECO:0000313" key="2">
    <source>
        <dbReference type="Proteomes" id="UP001044222"/>
    </source>
</evidence>
<reference evidence="1" key="1">
    <citation type="submission" date="2021-01" db="EMBL/GenBank/DDBJ databases">
        <title>A chromosome-scale assembly of European eel, Anguilla anguilla.</title>
        <authorList>
            <person name="Henkel C."/>
            <person name="Jong-Raadsen S.A."/>
            <person name="Dufour S."/>
            <person name="Weltzien F.-A."/>
            <person name="Palstra A.P."/>
            <person name="Pelster B."/>
            <person name="Spaink H.P."/>
            <person name="Van Den Thillart G.E."/>
            <person name="Jansen H."/>
            <person name="Zahm M."/>
            <person name="Klopp C."/>
            <person name="Cedric C."/>
            <person name="Louis A."/>
            <person name="Berthelot C."/>
            <person name="Parey E."/>
            <person name="Roest Crollius H."/>
            <person name="Montfort J."/>
            <person name="Robinson-Rechavi M."/>
            <person name="Bucao C."/>
            <person name="Bouchez O."/>
            <person name="Gislard M."/>
            <person name="Lluch J."/>
            <person name="Milhes M."/>
            <person name="Lampietro C."/>
            <person name="Lopez Roques C."/>
            <person name="Donnadieu C."/>
            <person name="Braasch I."/>
            <person name="Desvignes T."/>
            <person name="Postlethwait J."/>
            <person name="Bobe J."/>
            <person name="Guiguen Y."/>
            <person name="Dirks R."/>
        </authorList>
    </citation>
    <scope>NUCLEOTIDE SEQUENCE</scope>
    <source>
        <strain evidence="1">Tag_6206</strain>
        <tissue evidence="1">Liver</tissue>
    </source>
</reference>